<dbReference type="GO" id="GO:0016020">
    <property type="term" value="C:membrane"/>
    <property type="evidence" value="ECO:0007669"/>
    <property type="project" value="UniProtKB-SubCell"/>
</dbReference>
<dbReference type="PANTHER" id="PTHR33138:SF1">
    <property type="entry name" value="OS01G0113900 PROTEIN"/>
    <property type="match status" value="1"/>
</dbReference>
<dbReference type="InterPro" id="IPR032872">
    <property type="entry name" value="WAK_assoc_C"/>
</dbReference>
<dbReference type="Proteomes" id="UP000222542">
    <property type="component" value="Unassembled WGS sequence"/>
</dbReference>
<gene>
    <name evidence="10" type="ORF">T459_10774</name>
</gene>
<evidence type="ECO:0000256" key="1">
    <source>
        <dbReference type="ARBA" id="ARBA00004167"/>
    </source>
</evidence>
<dbReference type="PANTHER" id="PTHR33138">
    <property type="entry name" value="OS01G0690200 PROTEIN"/>
    <property type="match status" value="1"/>
</dbReference>
<dbReference type="EMBL" id="AYRZ02000003">
    <property type="protein sequence ID" value="PHT88668.1"/>
    <property type="molecule type" value="Genomic_DNA"/>
</dbReference>
<evidence type="ECO:0000313" key="10">
    <source>
        <dbReference type="EMBL" id="PHT88668.1"/>
    </source>
</evidence>
<dbReference type="GO" id="GO:0030247">
    <property type="term" value="F:polysaccharide binding"/>
    <property type="evidence" value="ECO:0007669"/>
    <property type="project" value="InterPro"/>
</dbReference>
<dbReference type="EC" id="2.7.11.1" evidence="2"/>
<feature type="domain" description="Wall-associated receptor kinase C-terminal" evidence="9">
    <location>
        <begin position="157"/>
        <end position="246"/>
    </location>
</feature>
<keyword evidence="7" id="KW-0472">Membrane</keyword>
<evidence type="ECO:0000256" key="4">
    <source>
        <dbReference type="ARBA" id="ARBA00023180"/>
    </source>
</evidence>
<evidence type="ECO:0000256" key="2">
    <source>
        <dbReference type="ARBA" id="ARBA00012513"/>
    </source>
</evidence>
<sequence length="284" mass="32424">MFENQLISSFFLYYYFFVSLFFSLLISSANIDTQSSHAYCPNSTCNGIQISYPFWRLDNYNASAPQYCGYKGFGIDCSKDQPHPTIYPTGDAFYVKNIDYNNYFLSLVDIDALYNGQCPRARHNLTLEKLPLSDSDSKLSFYFNCTDPLPGALPAKCLKSGENMTYFYVDGAEPEDLKWFGICEEKVVARVMERRSFQKDNWIGAIRGGFVLDWRHAAECGQCEESHGRCGYNNSTRIFLCYCHDGTVKVNHCKGTPKNSCCIHILLFKIYLISLNSSLFIFST</sequence>
<dbReference type="GO" id="GO:0004674">
    <property type="term" value="F:protein serine/threonine kinase activity"/>
    <property type="evidence" value="ECO:0007669"/>
    <property type="project" value="UniProtKB-EC"/>
</dbReference>
<organism evidence="10 11">
    <name type="scientific">Capsicum annuum</name>
    <name type="common">Capsicum pepper</name>
    <dbReference type="NCBI Taxonomy" id="4072"/>
    <lineage>
        <taxon>Eukaryota</taxon>
        <taxon>Viridiplantae</taxon>
        <taxon>Streptophyta</taxon>
        <taxon>Embryophyta</taxon>
        <taxon>Tracheophyta</taxon>
        <taxon>Spermatophyta</taxon>
        <taxon>Magnoliopsida</taxon>
        <taxon>eudicotyledons</taxon>
        <taxon>Gunneridae</taxon>
        <taxon>Pentapetalae</taxon>
        <taxon>asterids</taxon>
        <taxon>lamiids</taxon>
        <taxon>Solanales</taxon>
        <taxon>Solanaceae</taxon>
        <taxon>Solanoideae</taxon>
        <taxon>Capsiceae</taxon>
        <taxon>Capsicum</taxon>
    </lineage>
</organism>
<protein>
    <recommendedName>
        <fullName evidence="2">non-specific serine/threonine protein kinase</fullName>
        <ecNumber evidence="2">2.7.11.1</ecNumber>
    </recommendedName>
</protein>
<dbReference type="AlphaFoldDB" id="A0A2G3A365"/>
<keyword evidence="11" id="KW-1185">Reference proteome</keyword>
<evidence type="ECO:0000259" key="8">
    <source>
        <dbReference type="Pfam" id="PF13947"/>
    </source>
</evidence>
<comment type="caution">
    <text evidence="10">The sequence shown here is derived from an EMBL/GenBank/DDBJ whole genome shotgun (WGS) entry which is preliminary data.</text>
</comment>
<dbReference type="InterPro" id="IPR025287">
    <property type="entry name" value="WAK_GUB"/>
</dbReference>
<evidence type="ECO:0000256" key="7">
    <source>
        <dbReference type="SAM" id="Phobius"/>
    </source>
</evidence>
<proteinExistence type="predicted"/>
<feature type="domain" description="Wall-associated receptor kinase galacturonan-binding" evidence="8">
    <location>
        <begin position="40"/>
        <end position="109"/>
    </location>
</feature>
<comment type="subcellular location">
    <subcellularLocation>
        <location evidence="1">Membrane</location>
        <topology evidence="1">Single-pass membrane protein</topology>
    </subcellularLocation>
</comment>
<reference evidence="10 11" key="1">
    <citation type="journal article" date="2014" name="Nat. Genet.">
        <title>Genome sequence of the hot pepper provides insights into the evolution of pungency in Capsicum species.</title>
        <authorList>
            <person name="Kim S."/>
            <person name="Park M."/>
            <person name="Yeom S.I."/>
            <person name="Kim Y.M."/>
            <person name="Lee J.M."/>
            <person name="Lee H.A."/>
            <person name="Seo E."/>
            <person name="Choi J."/>
            <person name="Cheong K."/>
            <person name="Kim K.T."/>
            <person name="Jung K."/>
            <person name="Lee G.W."/>
            <person name="Oh S.K."/>
            <person name="Bae C."/>
            <person name="Kim S.B."/>
            <person name="Lee H.Y."/>
            <person name="Kim S.Y."/>
            <person name="Kim M.S."/>
            <person name="Kang B.C."/>
            <person name="Jo Y.D."/>
            <person name="Yang H.B."/>
            <person name="Jeong H.J."/>
            <person name="Kang W.H."/>
            <person name="Kwon J.K."/>
            <person name="Shin C."/>
            <person name="Lim J.Y."/>
            <person name="Park J.H."/>
            <person name="Huh J.H."/>
            <person name="Kim J.S."/>
            <person name="Kim B.D."/>
            <person name="Cohen O."/>
            <person name="Paran I."/>
            <person name="Suh M.C."/>
            <person name="Lee S.B."/>
            <person name="Kim Y.K."/>
            <person name="Shin Y."/>
            <person name="Noh S.J."/>
            <person name="Park J."/>
            <person name="Seo Y.S."/>
            <person name="Kwon S.Y."/>
            <person name="Kim H.A."/>
            <person name="Park J.M."/>
            <person name="Kim H.J."/>
            <person name="Choi S.B."/>
            <person name="Bosland P.W."/>
            <person name="Reeves G."/>
            <person name="Jo S.H."/>
            <person name="Lee B.W."/>
            <person name="Cho H.T."/>
            <person name="Choi H.S."/>
            <person name="Lee M.S."/>
            <person name="Yu Y."/>
            <person name="Do Choi Y."/>
            <person name="Park B.S."/>
            <person name="van Deynze A."/>
            <person name="Ashrafi H."/>
            <person name="Hill T."/>
            <person name="Kim W.T."/>
            <person name="Pai H.S."/>
            <person name="Ahn H.K."/>
            <person name="Yeam I."/>
            <person name="Giovannoni J.J."/>
            <person name="Rose J.K."/>
            <person name="Sorensen I."/>
            <person name="Lee S.J."/>
            <person name="Kim R.W."/>
            <person name="Choi I.Y."/>
            <person name="Choi B.S."/>
            <person name="Lim J.S."/>
            <person name="Lee Y.H."/>
            <person name="Choi D."/>
        </authorList>
    </citation>
    <scope>NUCLEOTIDE SEQUENCE [LARGE SCALE GENOMIC DNA]</scope>
    <source>
        <strain evidence="11">cv. CM334</strain>
    </source>
</reference>
<evidence type="ECO:0000313" key="11">
    <source>
        <dbReference type="Proteomes" id="UP000222542"/>
    </source>
</evidence>
<evidence type="ECO:0000259" key="9">
    <source>
        <dbReference type="Pfam" id="PF14380"/>
    </source>
</evidence>
<comment type="catalytic activity">
    <reaction evidence="5">
        <text>L-threonyl-[protein] + ATP = O-phospho-L-threonyl-[protein] + ADP + H(+)</text>
        <dbReference type="Rhea" id="RHEA:46608"/>
        <dbReference type="Rhea" id="RHEA-COMP:11060"/>
        <dbReference type="Rhea" id="RHEA-COMP:11605"/>
        <dbReference type="ChEBI" id="CHEBI:15378"/>
        <dbReference type="ChEBI" id="CHEBI:30013"/>
        <dbReference type="ChEBI" id="CHEBI:30616"/>
        <dbReference type="ChEBI" id="CHEBI:61977"/>
        <dbReference type="ChEBI" id="CHEBI:456216"/>
        <dbReference type="EC" id="2.7.11.1"/>
    </reaction>
</comment>
<keyword evidence="7" id="KW-1133">Transmembrane helix</keyword>
<dbReference type="OMA" id="FQMRYDD"/>
<comment type="catalytic activity">
    <reaction evidence="6">
        <text>L-seryl-[protein] + ATP = O-phospho-L-seryl-[protein] + ADP + H(+)</text>
        <dbReference type="Rhea" id="RHEA:17989"/>
        <dbReference type="Rhea" id="RHEA-COMP:9863"/>
        <dbReference type="Rhea" id="RHEA-COMP:11604"/>
        <dbReference type="ChEBI" id="CHEBI:15378"/>
        <dbReference type="ChEBI" id="CHEBI:29999"/>
        <dbReference type="ChEBI" id="CHEBI:30616"/>
        <dbReference type="ChEBI" id="CHEBI:83421"/>
        <dbReference type="ChEBI" id="CHEBI:456216"/>
        <dbReference type="EC" id="2.7.11.1"/>
    </reaction>
</comment>
<evidence type="ECO:0000256" key="5">
    <source>
        <dbReference type="ARBA" id="ARBA00047899"/>
    </source>
</evidence>
<name>A0A2G3A365_CAPAN</name>
<keyword evidence="7" id="KW-0812">Transmembrane</keyword>
<dbReference type="STRING" id="4072.A0A2G3A365"/>
<keyword evidence="4" id="KW-0325">Glycoprotein</keyword>
<evidence type="ECO:0000256" key="6">
    <source>
        <dbReference type="ARBA" id="ARBA00048679"/>
    </source>
</evidence>
<dbReference type="Pfam" id="PF13947">
    <property type="entry name" value="GUB_WAK_bind"/>
    <property type="match status" value="1"/>
</dbReference>
<accession>A0A2G3A365</accession>
<reference evidence="10 11" key="2">
    <citation type="journal article" date="2017" name="Genome Biol.">
        <title>New reference genome sequences of hot pepper reveal the massive evolution of plant disease-resistance genes by retroduplication.</title>
        <authorList>
            <person name="Kim S."/>
            <person name="Park J."/>
            <person name="Yeom S.I."/>
            <person name="Kim Y.M."/>
            <person name="Seo E."/>
            <person name="Kim K.T."/>
            <person name="Kim M.S."/>
            <person name="Lee J.M."/>
            <person name="Cheong K."/>
            <person name="Shin H.S."/>
            <person name="Kim S.B."/>
            <person name="Han K."/>
            <person name="Lee J."/>
            <person name="Park M."/>
            <person name="Lee H.A."/>
            <person name="Lee H.Y."/>
            <person name="Lee Y."/>
            <person name="Oh S."/>
            <person name="Lee J.H."/>
            <person name="Choi E."/>
            <person name="Choi E."/>
            <person name="Lee S.E."/>
            <person name="Jeon J."/>
            <person name="Kim H."/>
            <person name="Choi G."/>
            <person name="Song H."/>
            <person name="Lee J."/>
            <person name="Lee S.C."/>
            <person name="Kwon J.K."/>
            <person name="Lee H.Y."/>
            <person name="Koo N."/>
            <person name="Hong Y."/>
            <person name="Kim R.W."/>
            <person name="Kang W.H."/>
            <person name="Huh J.H."/>
            <person name="Kang B.C."/>
            <person name="Yang T.J."/>
            <person name="Lee Y.H."/>
            <person name="Bennetzen J.L."/>
            <person name="Choi D."/>
        </authorList>
    </citation>
    <scope>NUCLEOTIDE SEQUENCE [LARGE SCALE GENOMIC DNA]</scope>
    <source>
        <strain evidence="11">cv. CM334</strain>
    </source>
</reference>
<evidence type="ECO:0000256" key="3">
    <source>
        <dbReference type="ARBA" id="ARBA00022729"/>
    </source>
</evidence>
<feature type="transmembrane region" description="Helical" evidence="7">
    <location>
        <begin position="12"/>
        <end position="31"/>
    </location>
</feature>
<keyword evidence="3" id="KW-0732">Signal</keyword>
<dbReference type="Pfam" id="PF14380">
    <property type="entry name" value="WAK_assoc"/>
    <property type="match status" value="1"/>
</dbReference>
<dbReference type="Gramene" id="PHT88668">
    <property type="protein sequence ID" value="PHT88668"/>
    <property type="gene ID" value="T459_10774"/>
</dbReference>